<proteinExistence type="predicted"/>
<evidence type="ECO:0000313" key="3">
    <source>
        <dbReference type="Proteomes" id="UP001165135"/>
    </source>
</evidence>
<dbReference type="EMBL" id="BSTJ01000003">
    <property type="protein sequence ID" value="GLY75234.1"/>
    <property type="molecule type" value="Genomic_DNA"/>
</dbReference>
<accession>A0A9W6VPV6</accession>
<dbReference type="RefSeq" id="WP_285621951.1">
    <property type="nucleotide sequence ID" value="NZ_BSTJ01000003.1"/>
</dbReference>
<dbReference type="Proteomes" id="UP001165135">
    <property type="component" value="Unassembled WGS sequence"/>
</dbReference>
<organism evidence="2 3">
    <name type="scientific">Actinoallomurus iriomotensis</name>
    <dbReference type="NCBI Taxonomy" id="478107"/>
    <lineage>
        <taxon>Bacteria</taxon>
        <taxon>Bacillati</taxon>
        <taxon>Actinomycetota</taxon>
        <taxon>Actinomycetes</taxon>
        <taxon>Streptosporangiales</taxon>
        <taxon>Thermomonosporaceae</taxon>
        <taxon>Actinoallomurus</taxon>
    </lineage>
</organism>
<evidence type="ECO:0000256" key="1">
    <source>
        <dbReference type="SAM" id="SignalP"/>
    </source>
</evidence>
<keyword evidence="1" id="KW-0732">Signal</keyword>
<gene>
    <name evidence="2" type="ORF">Airi01_035010</name>
</gene>
<dbReference type="AlphaFoldDB" id="A0A9W6VPV6"/>
<feature type="signal peptide" evidence="1">
    <location>
        <begin position="1"/>
        <end position="31"/>
    </location>
</feature>
<protein>
    <recommendedName>
        <fullName evidence="4">DUF2690 domain-containing protein</fullName>
    </recommendedName>
</protein>
<evidence type="ECO:0008006" key="4">
    <source>
        <dbReference type="Google" id="ProtNLM"/>
    </source>
</evidence>
<evidence type="ECO:0000313" key="2">
    <source>
        <dbReference type="EMBL" id="GLY75234.1"/>
    </source>
</evidence>
<comment type="caution">
    <text evidence="2">The sequence shown here is derived from an EMBL/GenBank/DDBJ whole genome shotgun (WGS) entry which is preliminary data.</text>
</comment>
<name>A0A9W6VPV6_9ACTN</name>
<feature type="chain" id="PRO_5040804653" description="DUF2690 domain-containing protein" evidence="1">
    <location>
        <begin position="32"/>
        <end position="145"/>
    </location>
</feature>
<reference evidence="2" key="1">
    <citation type="submission" date="2023-03" db="EMBL/GenBank/DDBJ databases">
        <title>Actinoallomurus iriomotensis NBRC 103681.</title>
        <authorList>
            <person name="Ichikawa N."/>
            <person name="Sato H."/>
            <person name="Tonouchi N."/>
        </authorList>
    </citation>
    <scope>NUCLEOTIDE SEQUENCE</scope>
    <source>
        <strain evidence="2">NBRC 103681</strain>
    </source>
</reference>
<sequence length="145" mass="15392">MEHLTRAIAALVPAVPLSLFGLGVTAGPASAAATTVAPSVTCSNYGCDGTDPDETGCTYLAYAVFDINGLQLMWSPTCKTNWARYYVNPGETAILGVTRQNPYGYKSLGSSVAGWAYTDQLYSPGPARASVTVINKAQWFTPWTD</sequence>